<name>A0ABT2RTB3_9FIRM</name>
<dbReference type="SMART" id="SM00450">
    <property type="entry name" value="RHOD"/>
    <property type="match status" value="1"/>
</dbReference>
<reference evidence="2 3" key="1">
    <citation type="journal article" date="2021" name="ISME Commun">
        <title>Automated analysis of genomic sequences facilitates high-throughput and comprehensive description of bacteria.</title>
        <authorList>
            <person name="Hitch T.C.A."/>
        </authorList>
    </citation>
    <scope>NUCLEOTIDE SEQUENCE [LARGE SCALE GENOMIC DNA]</scope>
    <source>
        <strain evidence="2 3">Sanger_04</strain>
    </source>
</reference>
<comment type="caution">
    <text evidence="2">The sequence shown here is derived from an EMBL/GenBank/DDBJ whole genome shotgun (WGS) entry which is preliminary data.</text>
</comment>
<dbReference type="InterPro" id="IPR050229">
    <property type="entry name" value="GlpE_sulfurtransferase"/>
</dbReference>
<dbReference type="InterPro" id="IPR001763">
    <property type="entry name" value="Rhodanese-like_dom"/>
</dbReference>
<dbReference type="SUPFAM" id="SSF52821">
    <property type="entry name" value="Rhodanese/Cell cycle control phosphatase"/>
    <property type="match status" value="1"/>
</dbReference>
<evidence type="ECO:0000313" key="2">
    <source>
        <dbReference type="EMBL" id="MCU6695543.1"/>
    </source>
</evidence>
<dbReference type="EMBL" id="JAOQKC010000002">
    <property type="protein sequence ID" value="MCU6695543.1"/>
    <property type="molecule type" value="Genomic_DNA"/>
</dbReference>
<gene>
    <name evidence="2" type="ORF">OCV63_01360</name>
</gene>
<sequence>MNFGTISPREIDSYLFKPDYILIDIRTPRDFRRQHIKGAVCIPYEDLQERVRLLRHKTLILYCERGSTSMKAARELAEAGYRVWTLVGGIQSYKGRNLEHY</sequence>
<protein>
    <submittedName>
        <fullName evidence="2">Rhodanese-like domain-containing protein</fullName>
    </submittedName>
</protein>
<dbReference type="CDD" id="cd00158">
    <property type="entry name" value="RHOD"/>
    <property type="match status" value="1"/>
</dbReference>
<dbReference type="Gene3D" id="3.40.250.10">
    <property type="entry name" value="Rhodanese-like domain"/>
    <property type="match status" value="1"/>
</dbReference>
<evidence type="ECO:0000259" key="1">
    <source>
        <dbReference type="PROSITE" id="PS50206"/>
    </source>
</evidence>
<dbReference type="PROSITE" id="PS50206">
    <property type="entry name" value="RHODANESE_3"/>
    <property type="match status" value="1"/>
</dbReference>
<evidence type="ECO:0000313" key="3">
    <source>
        <dbReference type="Proteomes" id="UP001652461"/>
    </source>
</evidence>
<proteinExistence type="predicted"/>
<organism evidence="2 3">
    <name type="scientific">Laedolimicola ammoniilytica</name>
    <dbReference type="NCBI Taxonomy" id="2981771"/>
    <lineage>
        <taxon>Bacteria</taxon>
        <taxon>Bacillati</taxon>
        <taxon>Bacillota</taxon>
        <taxon>Clostridia</taxon>
        <taxon>Lachnospirales</taxon>
        <taxon>Lachnospiraceae</taxon>
        <taxon>Laedolimicola</taxon>
    </lineage>
</organism>
<accession>A0ABT2RTB3</accession>
<dbReference type="InterPro" id="IPR036873">
    <property type="entry name" value="Rhodanese-like_dom_sf"/>
</dbReference>
<dbReference type="RefSeq" id="WP_158361601.1">
    <property type="nucleotide sequence ID" value="NZ_JAOQKC010000002.1"/>
</dbReference>
<keyword evidence="3" id="KW-1185">Reference proteome</keyword>
<feature type="domain" description="Rhodanese" evidence="1">
    <location>
        <begin position="16"/>
        <end position="101"/>
    </location>
</feature>
<dbReference type="PANTHER" id="PTHR43031">
    <property type="entry name" value="FAD-DEPENDENT OXIDOREDUCTASE"/>
    <property type="match status" value="1"/>
</dbReference>
<dbReference type="Proteomes" id="UP001652461">
    <property type="component" value="Unassembled WGS sequence"/>
</dbReference>
<dbReference type="Pfam" id="PF00581">
    <property type="entry name" value="Rhodanese"/>
    <property type="match status" value="1"/>
</dbReference>
<dbReference type="PANTHER" id="PTHR43031:SF1">
    <property type="entry name" value="PYRIDINE NUCLEOTIDE-DISULPHIDE OXIDOREDUCTASE"/>
    <property type="match status" value="1"/>
</dbReference>